<dbReference type="InterPro" id="IPR035897">
    <property type="entry name" value="Toll_tir_struct_dom_sf"/>
</dbReference>
<proteinExistence type="inferred from homology"/>
<dbReference type="PANTHER" id="PTHR11017">
    <property type="entry name" value="LEUCINE-RICH REPEAT-CONTAINING PROTEIN"/>
    <property type="match status" value="1"/>
</dbReference>
<dbReference type="Pfam" id="PF20160">
    <property type="entry name" value="C-JID"/>
    <property type="match status" value="1"/>
</dbReference>
<keyword evidence="7" id="KW-0520">NAD</keyword>
<evidence type="ECO:0000256" key="3">
    <source>
        <dbReference type="ARBA" id="ARBA00022490"/>
    </source>
</evidence>
<keyword evidence="6" id="KW-0611">Plant defense</keyword>
<dbReference type="AlphaFoldDB" id="A0A438IG41"/>
<comment type="subcellular location">
    <subcellularLocation>
        <location evidence="2">Cytoplasm</location>
    </subcellularLocation>
    <subcellularLocation>
        <location evidence="1">Nucleus</location>
    </subcellularLocation>
</comment>
<dbReference type="InterPro" id="IPR027417">
    <property type="entry name" value="P-loop_NTPase"/>
</dbReference>
<dbReference type="InterPro" id="IPR044974">
    <property type="entry name" value="Disease_R_plants"/>
</dbReference>
<dbReference type="SUPFAM" id="SSF52200">
    <property type="entry name" value="Toll/Interleukin receptor TIR domain"/>
    <property type="match status" value="1"/>
</dbReference>
<gene>
    <name evidence="11" type="primary">TAO1_7</name>
    <name evidence="11" type="ORF">CK203_031648</name>
</gene>
<evidence type="ECO:0000256" key="2">
    <source>
        <dbReference type="ARBA" id="ARBA00004496"/>
    </source>
</evidence>
<evidence type="ECO:0000259" key="10">
    <source>
        <dbReference type="PROSITE" id="PS50104"/>
    </source>
</evidence>
<dbReference type="GO" id="GO:0050832">
    <property type="term" value="P:defense response to fungus"/>
    <property type="evidence" value="ECO:0007669"/>
    <property type="project" value="UniProtKB-ARBA"/>
</dbReference>
<dbReference type="FunFam" id="3.40.50.10140:FF:000007">
    <property type="entry name" value="Disease resistance protein (TIR-NBS-LRR class)"/>
    <property type="match status" value="1"/>
</dbReference>
<dbReference type="GO" id="GO:0005634">
    <property type="term" value="C:nucleus"/>
    <property type="evidence" value="ECO:0007669"/>
    <property type="project" value="UniProtKB-SubCell"/>
</dbReference>
<evidence type="ECO:0000256" key="1">
    <source>
        <dbReference type="ARBA" id="ARBA00004123"/>
    </source>
</evidence>
<dbReference type="Pfam" id="PF07725">
    <property type="entry name" value="LRR_3"/>
    <property type="match status" value="1"/>
</dbReference>
<dbReference type="InterPro" id="IPR032675">
    <property type="entry name" value="LRR_dom_sf"/>
</dbReference>
<dbReference type="Pfam" id="PF01582">
    <property type="entry name" value="TIR"/>
    <property type="match status" value="1"/>
</dbReference>
<accession>A0A438IG41</accession>
<keyword evidence="4" id="KW-0433">Leucine-rich repeat</keyword>
<evidence type="ECO:0000313" key="11">
    <source>
        <dbReference type="EMBL" id="RVW95708.1"/>
    </source>
</evidence>
<dbReference type="GO" id="GO:0043068">
    <property type="term" value="P:positive regulation of programmed cell death"/>
    <property type="evidence" value="ECO:0007669"/>
    <property type="project" value="UniProtKB-ARBA"/>
</dbReference>
<dbReference type="EMBL" id="QGNW01000112">
    <property type="protein sequence ID" value="RVW95708.1"/>
    <property type="molecule type" value="Genomic_DNA"/>
</dbReference>
<protein>
    <submittedName>
        <fullName evidence="11">Disease resistance protein TAO1</fullName>
    </submittedName>
</protein>
<dbReference type="SUPFAM" id="SSF52058">
    <property type="entry name" value="L domain-like"/>
    <property type="match status" value="1"/>
</dbReference>
<dbReference type="PANTHER" id="PTHR11017:SF555">
    <property type="entry name" value="TIR-NBS-LRR RCT1-LIKE RESISTANCE PROTEIN"/>
    <property type="match status" value="1"/>
</dbReference>
<evidence type="ECO:0000256" key="4">
    <source>
        <dbReference type="ARBA" id="ARBA00022614"/>
    </source>
</evidence>
<feature type="domain" description="TIR" evidence="10">
    <location>
        <begin position="19"/>
        <end position="157"/>
    </location>
</feature>
<reference evidence="11 12" key="1">
    <citation type="journal article" date="2018" name="PLoS Genet.">
        <title>Population sequencing reveals clonal diversity and ancestral inbreeding in the grapevine cultivar Chardonnay.</title>
        <authorList>
            <person name="Roach M.J."/>
            <person name="Johnson D.L."/>
            <person name="Bohlmann J."/>
            <person name="van Vuuren H.J."/>
            <person name="Jones S.J."/>
            <person name="Pretorius I.S."/>
            <person name="Schmidt S.A."/>
            <person name="Borneman A.R."/>
        </authorList>
    </citation>
    <scope>NUCLEOTIDE SEQUENCE [LARGE SCALE GENOMIC DNA]</scope>
    <source>
        <strain evidence="12">cv. Chardonnay</strain>
        <tissue evidence="11">Leaf</tissue>
    </source>
</reference>
<evidence type="ECO:0000256" key="5">
    <source>
        <dbReference type="ARBA" id="ARBA00022737"/>
    </source>
</evidence>
<dbReference type="SUPFAM" id="SSF52540">
    <property type="entry name" value="P-loop containing nucleoside triphosphate hydrolases"/>
    <property type="match status" value="1"/>
</dbReference>
<evidence type="ECO:0000256" key="9">
    <source>
        <dbReference type="ARBA" id="ARBA00061488"/>
    </source>
</evidence>
<dbReference type="Proteomes" id="UP000288805">
    <property type="component" value="Unassembled WGS sequence"/>
</dbReference>
<sequence length="892" mass="100992">MVSNQSLGIFFFVFFSHQWKYDVFLSFRGEDTRKSFTDHLHRELCRKWIKTFRDDQLRRGEQISPALLKAIEESRFSIIIFSKNYASSSWCLDELTKILDCVEVMGHTAIPVFYNVDPSHVRKQTVSFAEAFAKHDHIYGDKSEKVLKWRKALTVASGLSGYDSRDSIMLENSFIPHWISAFQAFLNAHWDIPSVQDSKSRNGDQRGEKYENGDDWKERGVAGRIFSATATSSMASHEVEVGIHGHETEVIDEVVSMIFNKLIDASSSNMEGLVGMGSRLQDMAQLLDIGSVDVRMVGIWAWLALLEVLAGNHDWFGAGSRIIITTKDKTLLNMHGVDAIYNVEGLKYNEALKLFCWCAFKHDLPTADYMQLCKNFGTEAVEGLVLDLSASKELHLSAGAFTEMNRLRVLRFYNVKMNGSLEYLSENELFDTTYHPWRWRAHEIQRADEMQTDCKLHLSGDLKFLSNNLRSLYWHEYPLKSLPSNFHPKKLVELNMCSSRLEHLWKGDKSFEKLKFIKLSHSQYLTRTPDFSGAPNLERLILEGCKSMVKVHPSIGALQKLIFLNLKGCKNLKSFASSIHMNSLQILTLSGCSKLKKFPEMLENMKSLRQLLLDETALRELPSSIGRLNGLILTLAGCSELKKLPDELGSLRCLVNLNADGSGIQEVPPSITLLTNLQTFSALVPLPVALQESSISARASINHSKIYADHCPSLETFSLSACASRKLNQLNFTFSDCFRLVENEHSDTVGAILQGIQLASSIPKFVDANKGSPVPYNDFHVIVPGSSIPEWFIHQNMGSSVTVELPPHWYNAKLMGLAVCAVFHADPIDWGYLQYSLYRGEHKYDSYMLQTWSPMKGDHVWFGYQSLVGLEDDRMWFGERSGTVKICFLDIA</sequence>
<evidence type="ECO:0000313" key="12">
    <source>
        <dbReference type="Proteomes" id="UP000288805"/>
    </source>
</evidence>
<dbReference type="SMART" id="SM00255">
    <property type="entry name" value="TIR"/>
    <property type="match status" value="1"/>
</dbReference>
<keyword evidence="8" id="KW-0539">Nucleus</keyword>
<dbReference type="PROSITE" id="PS50104">
    <property type="entry name" value="TIR"/>
    <property type="match status" value="1"/>
</dbReference>
<name>A0A438IG41_VITVI</name>
<keyword evidence="5" id="KW-0677">Repeat</keyword>
<evidence type="ECO:0000256" key="7">
    <source>
        <dbReference type="ARBA" id="ARBA00023027"/>
    </source>
</evidence>
<dbReference type="InterPro" id="IPR058546">
    <property type="entry name" value="RPS4B/Roq1-like_LRR"/>
</dbReference>
<dbReference type="GO" id="GO:0007165">
    <property type="term" value="P:signal transduction"/>
    <property type="evidence" value="ECO:0007669"/>
    <property type="project" value="InterPro"/>
</dbReference>
<keyword evidence="3" id="KW-0963">Cytoplasm</keyword>
<dbReference type="GO" id="GO:0005737">
    <property type="term" value="C:cytoplasm"/>
    <property type="evidence" value="ECO:0007669"/>
    <property type="project" value="UniProtKB-SubCell"/>
</dbReference>
<dbReference type="Gene3D" id="3.40.50.10140">
    <property type="entry name" value="Toll/interleukin-1 receptor homology (TIR) domain"/>
    <property type="match status" value="1"/>
</dbReference>
<comment type="caution">
    <text evidence="11">The sequence shown here is derived from an EMBL/GenBank/DDBJ whole genome shotgun (WGS) entry which is preliminary data.</text>
</comment>
<evidence type="ECO:0000256" key="6">
    <source>
        <dbReference type="ARBA" id="ARBA00022821"/>
    </source>
</evidence>
<dbReference type="InterPro" id="IPR011713">
    <property type="entry name" value="Leu-rich_rpt_3"/>
</dbReference>
<organism evidence="11 12">
    <name type="scientific">Vitis vinifera</name>
    <name type="common">Grape</name>
    <dbReference type="NCBI Taxonomy" id="29760"/>
    <lineage>
        <taxon>Eukaryota</taxon>
        <taxon>Viridiplantae</taxon>
        <taxon>Streptophyta</taxon>
        <taxon>Embryophyta</taxon>
        <taxon>Tracheophyta</taxon>
        <taxon>Spermatophyta</taxon>
        <taxon>Magnoliopsida</taxon>
        <taxon>eudicotyledons</taxon>
        <taxon>Gunneridae</taxon>
        <taxon>Pentapetalae</taxon>
        <taxon>rosids</taxon>
        <taxon>Vitales</taxon>
        <taxon>Vitaceae</taxon>
        <taxon>Viteae</taxon>
        <taxon>Vitis</taxon>
    </lineage>
</organism>
<dbReference type="Pfam" id="PF23286">
    <property type="entry name" value="LRR_13"/>
    <property type="match status" value="1"/>
</dbReference>
<dbReference type="Gene3D" id="3.80.10.10">
    <property type="entry name" value="Ribonuclease Inhibitor"/>
    <property type="match status" value="1"/>
</dbReference>
<dbReference type="InterPro" id="IPR045344">
    <property type="entry name" value="C-JID"/>
</dbReference>
<dbReference type="InterPro" id="IPR000157">
    <property type="entry name" value="TIR_dom"/>
</dbReference>
<evidence type="ECO:0000256" key="8">
    <source>
        <dbReference type="ARBA" id="ARBA00023242"/>
    </source>
</evidence>
<comment type="similarity">
    <text evidence="9">Belongs to the disease resistance TIR-NB-LRR family.</text>
</comment>